<feature type="region of interest" description="Disordered" evidence="1">
    <location>
        <begin position="34"/>
        <end position="162"/>
    </location>
</feature>
<dbReference type="AlphaFoldDB" id="A0A5J4VA42"/>
<protein>
    <submittedName>
        <fullName evidence="2">Uncharacterized protein</fullName>
    </submittedName>
</protein>
<gene>
    <name evidence="2" type="ORF">EZS28_025268</name>
</gene>
<proteinExistence type="predicted"/>
<feature type="compositionally biased region" description="Basic and acidic residues" evidence="1">
    <location>
        <begin position="110"/>
        <end position="157"/>
    </location>
</feature>
<evidence type="ECO:0000313" key="3">
    <source>
        <dbReference type="Proteomes" id="UP000324800"/>
    </source>
</evidence>
<organism evidence="2 3">
    <name type="scientific">Streblomastix strix</name>
    <dbReference type="NCBI Taxonomy" id="222440"/>
    <lineage>
        <taxon>Eukaryota</taxon>
        <taxon>Metamonada</taxon>
        <taxon>Preaxostyla</taxon>
        <taxon>Oxymonadida</taxon>
        <taxon>Streblomastigidae</taxon>
        <taxon>Streblomastix</taxon>
    </lineage>
</organism>
<feature type="compositionally biased region" description="Basic and acidic residues" evidence="1">
    <location>
        <begin position="34"/>
        <end position="94"/>
    </location>
</feature>
<dbReference type="Proteomes" id="UP000324800">
    <property type="component" value="Unassembled WGS sequence"/>
</dbReference>
<reference evidence="2 3" key="1">
    <citation type="submission" date="2019-03" db="EMBL/GenBank/DDBJ databases">
        <title>Single cell metagenomics reveals metabolic interactions within the superorganism composed of flagellate Streblomastix strix and complex community of Bacteroidetes bacteria on its surface.</title>
        <authorList>
            <person name="Treitli S.C."/>
            <person name="Kolisko M."/>
            <person name="Husnik F."/>
            <person name="Keeling P."/>
            <person name="Hampl V."/>
        </authorList>
    </citation>
    <scope>NUCLEOTIDE SEQUENCE [LARGE SCALE GENOMIC DNA]</scope>
    <source>
        <strain evidence="2">ST1C</strain>
    </source>
</reference>
<comment type="caution">
    <text evidence="2">The sequence shown here is derived from an EMBL/GenBank/DDBJ whole genome shotgun (WGS) entry which is preliminary data.</text>
</comment>
<evidence type="ECO:0000256" key="1">
    <source>
        <dbReference type="SAM" id="MobiDB-lite"/>
    </source>
</evidence>
<sequence length="234" mass="27767">MNQIEFNVEKERKLEERERKQELRRKKIAEVVERRRKEKEEEEREKEMELEKNETKIKTEVKDNNEDKNMIDQDSEMNKDQIKQKNEPIRRKVDIATLLGMKSSSAVKRKREEKEVKLNDINQDQKIEKKNQTQEKEDQIKGNNEKGQEEDQRRLVPDDMDGNYNEVIENQRETQTSNISQQQENLQQQYHNPQLPFIVATAIASHPIFPDLIIVGARIGEDGKKSGLFLLEIK</sequence>
<name>A0A5J4VA42_9EUKA</name>
<accession>A0A5J4VA42</accession>
<evidence type="ECO:0000313" key="2">
    <source>
        <dbReference type="EMBL" id="KAA6379204.1"/>
    </source>
</evidence>
<dbReference type="EMBL" id="SNRW01008641">
    <property type="protein sequence ID" value="KAA6379204.1"/>
    <property type="molecule type" value="Genomic_DNA"/>
</dbReference>